<protein>
    <recommendedName>
        <fullName evidence="7">Putative tartrate transporter</fullName>
    </recommendedName>
</protein>
<evidence type="ECO:0000256" key="5">
    <source>
        <dbReference type="ARBA" id="ARBA00023136"/>
    </source>
</evidence>
<dbReference type="InterPro" id="IPR036259">
    <property type="entry name" value="MFS_trans_sf"/>
</dbReference>
<dbReference type="RefSeq" id="WP_024485494.1">
    <property type="nucleotide sequence ID" value="NZ_CAMFLQ010000024.1"/>
</dbReference>
<dbReference type="SUPFAM" id="SSF103473">
    <property type="entry name" value="MFS general substrate transporter"/>
    <property type="match status" value="1"/>
</dbReference>
<keyword evidence="3" id="KW-0812">Transmembrane</keyword>
<dbReference type="Gene3D" id="1.20.1250.20">
    <property type="entry name" value="MFS general substrate transporter like domains"/>
    <property type="match status" value="2"/>
</dbReference>
<dbReference type="InterPro" id="IPR020846">
    <property type="entry name" value="MFS_dom"/>
</dbReference>
<dbReference type="PROSITE" id="PS50850">
    <property type="entry name" value="MFS"/>
    <property type="match status" value="1"/>
</dbReference>
<accession>A0A0F7HC00</accession>
<dbReference type="FunFam" id="1.20.1250.20:FF:000018">
    <property type="entry name" value="MFS transporter permease"/>
    <property type="match status" value="1"/>
</dbReference>
<evidence type="ECO:0000256" key="4">
    <source>
        <dbReference type="ARBA" id="ARBA00022989"/>
    </source>
</evidence>
<evidence type="ECO:0000256" key="1">
    <source>
        <dbReference type="ARBA" id="ARBA00004141"/>
    </source>
</evidence>
<evidence type="ECO:0000256" key="3">
    <source>
        <dbReference type="ARBA" id="ARBA00022692"/>
    </source>
</evidence>
<dbReference type="FunFam" id="1.20.1250.20:FF:000126">
    <property type="entry name" value="MFS transporter permease"/>
    <property type="match status" value="1"/>
</dbReference>
<feature type="domain" description="Major facilitator superfamily (MFS) profile" evidence="8">
    <location>
        <begin position="34"/>
        <end position="450"/>
    </location>
</feature>
<dbReference type="AlphaFoldDB" id="A0A0F7HC00"/>
<sequence>MSNVDSLKSGNPAEQHKALTATEQSVIKKLFRRLIIFLFVLFVFSFLDRINIGFAGLTMKQDLGLSSTMFGLAATLFYVTYVIFGIPSNMMLSRVGARRWIATIMVLWGIASTCTMFATGPTSLYVLRMIVGITEAGFLPGILVYLTYWFPAFYRARANALFMIAMPVTMAVGSLVSGYILALDGMMNLKGWQWLFMLEGIPSVILGVVVWFYLDDTPAKAKWLTSEEKASLKAMMEADKLQLVQPEGPSSHRALQQRSLWREVLTPVVLMYTLAYFCLTNTLSAINIWTPQILQSFNQSSSNIMIGFLAAIPQICTIAGMIWWSKRSDRLQERKFHTALPYLFAAAGWLLASATNHSMVQLLGIVMASVGSFTAMAIFWTTPDQSISFEARAVGIAVINATGNIGSAVSPLLIGWFKDVTGSFNSGLYFVSALLIIGAVLVWRIPMKDSRPRATP</sequence>
<dbReference type="PANTHER" id="PTHR43791:SF102">
    <property type="entry name" value="4-HYDROXYPHENYLACETATE CATABOLISM PROTEIN"/>
    <property type="match status" value="1"/>
</dbReference>
<dbReference type="InterPro" id="IPR012707">
    <property type="entry name" value="HPA_permease"/>
</dbReference>
<evidence type="ECO:0000256" key="7">
    <source>
        <dbReference type="ARBA" id="ARBA00074139"/>
    </source>
</evidence>
<dbReference type="EMBL" id="LR134492">
    <property type="protein sequence ID" value="VEI63353.1"/>
    <property type="molecule type" value="Genomic_DNA"/>
</dbReference>
<evidence type="ECO:0000313" key="9">
    <source>
        <dbReference type="EMBL" id="VEI63353.1"/>
    </source>
</evidence>
<comment type="subcellular location">
    <subcellularLocation>
        <location evidence="1">Membrane</location>
        <topology evidence="1">Multi-pass membrane protein</topology>
    </subcellularLocation>
</comment>
<dbReference type="Pfam" id="PF07690">
    <property type="entry name" value="MFS_1"/>
    <property type="match status" value="1"/>
</dbReference>
<proteinExistence type="predicted"/>
<dbReference type="STRING" id="47917.AV650_06785"/>
<gene>
    <name evidence="9" type="primary">rhmT_2</name>
    <name evidence="9" type="ORF">NCTC13193_00740</name>
</gene>
<evidence type="ECO:0000313" key="10">
    <source>
        <dbReference type="Proteomes" id="UP000270487"/>
    </source>
</evidence>
<dbReference type="InterPro" id="IPR011701">
    <property type="entry name" value="MFS"/>
</dbReference>
<evidence type="ECO:0000256" key="6">
    <source>
        <dbReference type="ARBA" id="ARBA00058119"/>
    </source>
</evidence>
<organism evidence="9 10">
    <name type="scientific">Serratia fonticola</name>
    <dbReference type="NCBI Taxonomy" id="47917"/>
    <lineage>
        <taxon>Bacteria</taxon>
        <taxon>Pseudomonadati</taxon>
        <taxon>Pseudomonadota</taxon>
        <taxon>Gammaproteobacteria</taxon>
        <taxon>Enterobacterales</taxon>
        <taxon>Yersiniaceae</taxon>
        <taxon>Serratia</taxon>
    </lineage>
</organism>
<comment type="function">
    <text evidence="6">Component of the tartrate utilization system and may allow entry of tartrate and tartrate dehydrogenase.</text>
</comment>
<dbReference type="CDD" id="cd17319">
    <property type="entry name" value="MFS_ExuT_GudP_like"/>
    <property type="match status" value="1"/>
</dbReference>
<dbReference type="GO" id="GO:1901241">
    <property type="term" value="F:4-hydroxyphenylacetate transmembrane transporter activity"/>
    <property type="evidence" value="ECO:0007669"/>
    <property type="project" value="InterPro"/>
</dbReference>
<dbReference type="PANTHER" id="PTHR43791">
    <property type="entry name" value="PERMEASE-RELATED"/>
    <property type="match status" value="1"/>
</dbReference>
<dbReference type="NCBIfam" id="TIGR02332">
    <property type="entry name" value="HpaX"/>
    <property type="match status" value="1"/>
</dbReference>
<dbReference type="GO" id="GO:0005886">
    <property type="term" value="C:plasma membrane"/>
    <property type="evidence" value="ECO:0007669"/>
    <property type="project" value="TreeGrafter"/>
</dbReference>
<reference evidence="9 10" key="1">
    <citation type="submission" date="2018-12" db="EMBL/GenBank/DDBJ databases">
        <authorList>
            <consortium name="Pathogen Informatics"/>
        </authorList>
    </citation>
    <scope>NUCLEOTIDE SEQUENCE [LARGE SCALE GENOMIC DNA]</scope>
    <source>
        <strain evidence="9 10">NCTC13193</strain>
    </source>
</reference>
<dbReference type="GO" id="GO:1900754">
    <property type="term" value="P:4-hydroxyphenylacetate transport"/>
    <property type="evidence" value="ECO:0007669"/>
    <property type="project" value="InterPro"/>
</dbReference>
<evidence type="ECO:0000259" key="8">
    <source>
        <dbReference type="PROSITE" id="PS50850"/>
    </source>
</evidence>
<keyword evidence="4" id="KW-1133">Transmembrane helix</keyword>
<dbReference type="GeneID" id="30320793"/>
<dbReference type="KEGG" id="sfw:WN53_11500"/>
<evidence type="ECO:0000256" key="2">
    <source>
        <dbReference type="ARBA" id="ARBA00022448"/>
    </source>
</evidence>
<dbReference type="Proteomes" id="UP000270487">
    <property type="component" value="Chromosome"/>
</dbReference>
<keyword evidence="5" id="KW-0472">Membrane</keyword>
<keyword evidence="2" id="KW-0813">Transport</keyword>
<name>A0A0F7HC00_SERFO</name>